<gene>
    <name evidence="4" type="ORF">ACFSJD_01625</name>
</gene>
<dbReference type="Pfam" id="PF02607">
    <property type="entry name" value="B12-binding_2"/>
    <property type="match status" value="1"/>
</dbReference>
<keyword evidence="5" id="KW-1185">Reference proteome</keyword>
<evidence type="ECO:0000259" key="3">
    <source>
        <dbReference type="PROSITE" id="PS50937"/>
    </source>
</evidence>
<dbReference type="InterPro" id="IPR036724">
    <property type="entry name" value="Cobalamin-bd_sf"/>
</dbReference>
<name>A0ABW4EP19_9PSEU</name>
<protein>
    <submittedName>
        <fullName evidence="4">MerR family transcriptional regulator</fullName>
    </submittedName>
</protein>
<dbReference type="InterPro" id="IPR000551">
    <property type="entry name" value="MerR-type_HTH_dom"/>
</dbReference>
<sequence>MQPEARPPAPDAAEPWLSVAAAARRLGVAPATLRTWDRRYGIGPTEHTPGRHRRYSAEDLARLELMQRALVRGVSPADAAAYAMAAAVGSPPGVALAAVAGDGGAPAQPPRGHSGQRRDDDGGNDNSCGGNGGNDDNGDNGDDDPGRVRVGGRVLRLPGAGRAARGLGRAALALDAPTVYRLLEEAVATAGAESAWDDVVRPVLAAIGERWAHSGTGVEIEHLVSECVHPVFGARAAALRPTAPDARPILLGAMPGELHTLPLVALSAALAERGVVCRGLGANVPREALVAAIRRTAPVAVVLWAQLPDTADADVLESLPRTRPRYRTFVAGPGWDGVELPERIGRLPSLRAATATIGDAVLV</sequence>
<evidence type="ECO:0000313" key="5">
    <source>
        <dbReference type="Proteomes" id="UP001597114"/>
    </source>
</evidence>
<feature type="domain" description="HTH merR-type" evidence="3">
    <location>
        <begin position="16"/>
        <end position="85"/>
    </location>
</feature>
<dbReference type="SUPFAM" id="SSF52242">
    <property type="entry name" value="Cobalamin (vitamin B12)-binding domain"/>
    <property type="match status" value="1"/>
</dbReference>
<evidence type="ECO:0000256" key="2">
    <source>
        <dbReference type="SAM" id="MobiDB-lite"/>
    </source>
</evidence>
<dbReference type="EMBL" id="JBHUCO010000002">
    <property type="protein sequence ID" value="MFD1516167.1"/>
    <property type="molecule type" value="Genomic_DNA"/>
</dbReference>
<organism evidence="4 5">
    <name type="scientific">Pseudonocardia yunnanensis</name>
    <dbReference type="NCBI Taxonomy" id="58107"/>
    <lineage>
        <taxon>Bacteria</taxon>
        <taxon>Bacillati</taxon>
        <taxon>Actinomycetota</taxon>
        <taxon>Actinomycetes</taxon>
        <taxon>Pseudonocardiales</taxon>
        <taxon>Pseudonocardiaceae</taxon>
        <taxon>Pseudonocardia</taxon>
    </lineage>
</organism>
<dbReference type="Proteomes" id="UP001597114">
    <property type="component" value="Unassembled WGS sequence"/>
</dbReference>
<reference evidence="5" key="1">
    <citation type="journal article" date="2019" name="Int. J. Syst. Evol. Microbiol.">
        <title>The Global Catalogue of Microorganisms (GCM) 10K type strain sequencing project: providing services to taxonomists for standard genome sequencing and annotation.</title>
        <authorList>
            <consortium name="The Broad Institute Genomics Platform"/>
            <consortium name="The Broad Institute Genome Sequencing Center for Infectious Disease"/>
            <person name="Wu L."/>
            <person name="Ma J."/>
        </authorList>
    </citation>
    <scope>NUCLEOTIDE SEQUENCE [LARGE SCALE GENOMIC DNA]</scope>
    <source>
        <strain evidence="5">CCM 7043</strain>
    </source>
</reference>
<comment type="caution">
    <text evidence="4">The sequence shown here is derived from an EMBL/GenBank/DDBJ whole genome shotgun (WGS) entry which is preliminary data.</text>
</comment>
<dbReference type="InterPro" id="IPR003759">
    <property type="entry name" value="Cbl-bd_cap"/>
</dbReference>
<dbReference type="InterPro" id="IPR047057">
    <property type="entry name" value="MerR_fam"/>
</dbReference>
<dbReference type="InterPro" id="IPR009061">
    <property type="entry name" value="DNA-bd_dom_put_sf"/>
</dbReference>
<dbReference type="Gene3D" id="3.40.50.280">
    <property type="entry name" value="Cobalamin-binding domain"/>
    <property type="match status" value="1"/>
</dbReference>
<dbReference type="Pfam" id="PF13411">
    <property type="entry name" value="MerR_1"/>
    <property type="match status" value="1"/>
</dbReference>
<dbReference type="SUPFAM" id="SSF46955">
    <property type="entry name" value="Putative DNA-binding domain"/>
    <property type="match status" value="1"/>
</dbReference>
<dbReference type="PANTHER" id="PTHR30204:SF97">
    <property type="entry name" value="MERR FAMILY REGULATORY PROTEIN"/>
    <property type="match status" value="1"/>
</dbReference>
<dbReference type="Gene3D" id="1.10.1240.10">
    <property type="entry name" value="Methionine synthase domain"/>
    <property type="match status" value="1"/>
</dbReference>
<evidence type="ECO:0000313" key="4">
    <source>
        <dbReference type="EMBL" id="MFD1516167.1"/>
    </source>
</evidence>
<dbReference type="RefSeq" id="WP_344723019.1">
    <property type="nucleotide sequence ID" value="NZ_BAAAUS010000017.1"/>
</dbReference>
<proteinExistence type="predicted"/>
<dbReference type="PANTHER" id="PTHR30204">
    <property type="entry name" value="REDOX-CYCLING DRUG-SENSING TRANSCRIPTIONAL ACTIVATOR SOXR"/>
    <property type="match status" value="1"/>
</dbReference>
<dbReference type="Gene3D" id="1.10.1660.10">
    <property type="match status" value="1"/>
</dbReference>
<dbReference type="PROSITE" id="PS50937">
    <property type="entry name" value="HTH_MERR_2"/>
    <property type="match status" value="1"/>
</dbReference>
<feature type="region of interest" description="Disordered" evidence="2">
    <location>
        <begin position="99"/>
        <end position="153"/>
    </location>
</feature>
<dbReference type="SMART" id="SM00422">
    <property type="entry name" value="HTH_MERR"/>
    <property type="match status" value="1"/>
</dbReference>
<dbReference type="InterPro" id="IPR036594">
    <property type="entry name" value="Meth_synthase_dom"/>
</dbReference>
<accession>A0ABW4EP19</accession>
<evidence type="ECO:0000256" key="1">
    <source>
        <dbReference type="ARBA" id="ARBA00023125"/>
    </source>
</evidence>
<keyword evidence="1" id="KW-0238">DNA-binding</keyword>